<protein>
    <submittedName>
        <fullName evidence="5">Acyl-CoA synthetase</fullName>
    </submittedName>
</protein>
<dbReference type="InterPro" id="IPR042099">
    <property type="entry name" value="ANL_N_sf"/>
</dbReference>
<dbReference type="STRING" id="1231623.Tasa_010_326"/>
<dbReference type="GO" id="GO:0006633">
    <property type="term" value="P:fatty acid biosynthetic process"/>
    <property type="evidence" value="ECO:0007669"/>
    <property type="project" value="TreeGrafter"/>
</dbReference>
<dbReference type="GO" id="GO:0016874">
    <property type="term" value="F:ligase activity"/>
    <property type="evidence" value="ECO:0007669"/>
    <property type="project" value="UniProtKB-KW"/>
</dbReference>
<dbReference type="Gene3D" id="3.40.50.12780">
    <property type="entry name" value="N-terminal domain of ligase-like"/>
    <property type="match status" value="1"/>
</dbReference>
<dbReference type="AlphaFoldDB" id="A0A0D6MJF7"/>
<organism evidence="5 6">
    <name type="scientific">Tanticharoenia sakaeratensis NBRC 103193</name>
    <dbReference type="NCBI Taxonomy" id="1231623"/>
    <lineage>
        <taxon>Bacteria</taxon>
        <taxon>Pseudomonadati</taxon>
        <taxon>Pseudomonadota</taxon>
        <taxon>Alphaproteobacteria</taxon>
        <taxon>Acetobacterales</taxon>
        <taxon>Acetobacteraceae</taxon>
        <taxon>Tanticharoenia</taxon>
    </lineage>
</organism>
<dbReference type="CDD" id="cd05931">
    <property type="entry name" value="FAAL"/>
    <property type="match status" value="1"/>
</dbReference>
<name>A0A0D6MJF7_9PROT</name>
<dbReference type="SUPFAM" id="SSF56801">
    <property type="entry name" value="Acetyl-CoA synthetase-like"/>
    <property type="match status" value="1"/>
</dbReference>
<keyword evidence="2" id="KW-0436">Ligase</keyword>
<dbReference type="InterPro" id="IPR000873">
    <property type="entry name" value="AMP-dep_synth/lig_dom"/>
</dbReference>
<comment type="similarity">
    <text evidence="1">Belongs to the ATP-dependent AMP-binding enzyme family.</text>
</comment>
<evidence type="ECO:0000259" key="4">
    <source>
        <dbReference type="Pfam" id="PF00501"/>
    </source>
</evidence>
<dbReference type="PANTHER" id="PTHR22754:SF32">
    <property type="entry name" value="DISCO-INTERACTING PROTEIN 2"/>
    <property type="match status" value="1"/>
</dbReference>
<evidence type="ECO:0000256" key="3">
    <source>
        <dbReference type="SAM" id="MobiDB-lite"/>
    </source>
</evidence>
<accession>A0A0D6MJF7</accession>
<reference evidence="5 6" key="1">
    <citation type="submission" date="2012-10" db="EMBL/GenBank/DDBJ databases">
        <title>Genome sequencing of Tanticharoenia sakaeratensis NBRC 103193.</title>
        <authorList>
            <person name="Azuma Y."/>
            <person name="Hadano H."/>
            <person name="Hirakawa H."/>
            <person name="Matsushita K."/>
        </authorList>
    </citation>
    <scope>NUCLEOTIDE SEQUENCE [LARGE SCALE GENOMIC DNA]</scope>
    <source>
        <strain evidence="5 6">NBRC 103193</strain>
    </source>
</reference>
<dbReference type="NCBIfam" id="NF006624">
    <property type="entry name" value="PRK09192.1"/>
    <property type="match status" value="1"/>
</dbReference>
<dbReference type="Gene3D" id="3.30.300.30">
    <property type="match status" value="1"/>
</dbReference>
<dbReference type="InterPro" id="IPR045851">
    <property type="entry name" value="AMP-bd_C_sf"/>
</dbReference>
<dbReference type="EMBL" id="BALE01000010">
    <property type="protein sequence ID" value="GAN53779.1"/>
    <property type="molecule type" value="Genomic_DNA"/>
</dbReference>
<feature type="domain" description="AMP-dependent synthetase/ligase" evidence="4">
    <location>
        <begin position="90"/>
        <end position="466"/>
    </location>
</feature>
<proteinExistence type="inferred from homology"/>
<evidence type="ECO:0000313" key="6">
    <source>
        <dbReference type="Proteomes" id="UP000032679"/>
    </source>
</evidence>
<feature type="region of interest" description="Disordered" evidence="3">
    <location>
        <begin position="1"/>
        <end position="33"/>
    </location>
</feature>
<evidence type="ECO:0000256" key="1">
    <source>
        <dbReference type="ARBA" id="ARBA00006432"/>
    </source>
</evidence>
<dbReference type="InterPro" id="IPR040097">
    <property type="entry name" value="FAAL/FAAC"/>
</dbReference>
<gene>
    <name evidence="5" type="ORF">Tasa_010_326</name>
</gene>
<dbReference type="GO" id="GO:0005886">
    <property type="term" value="C:plasma membrane"/>
    <property type="evidence" value="ECO:0007669"/>
    <property type="project" value="TreeGrafter"/>
</dbReference>
<evidence type="ECO:0000256" key="2">
    <source>
        <dbReference type="ARBA" id="ARBA00022598"/>
    </source>
</evidence>
<keyword evidence="6" id="KW-1185">Reference proteome</keyword>
<dbReference type="PANTHER" id="PTHR22754">
    <property type="entry name" value="DISCO-INTERACTING PROTEIN 2 DIP2 -RELATED"/>
    <property type="match status" value="1"/>
</dbReference>
<dbReference type="Pfam" id="PF00501">
    <property type="entry name" value="AMP-binding"/>
    <property type="match status" value="1"/>
</dbReference>
<evidence type="ECO:0000313" key="5">
    <source>
        <dbReference type="EMBL" id="GAN53779.1"/>
    </source>
</evidence>
<comment type="caution">
    <text evidence="5">The sequence shown here is derived from an EMBL/GenBank/DDBJ whole genome shotgun (WGS) entry which is preliminary data.</text>
</comment>
<sequence>MGVPQELSDTMIKTPLDARGSHETVASRNAAASPAAQNEAYAADSLLPTPTSSGQARILGDFPTFVAALDYAAEGRSGFNIYSGRGQLLEQLGYARLREEAMETAHRLLGTGLVRGDRVAIIAESDGDFARVFFGCQYAGLIPAPLPLPVAFGGREAYVATLRGMISSAGARAVFVPDIIAGWTSEITEGLDLAYAGNATGLQDVTPTTAALPEIGPDDLSYLQFSSGSTRFPVGVAVTQRAGMANARAIARYGLRVRDDGDRCVSWLPLYHDMGLVGFFLTPLTCQLSVDLLPTREFARRPQVWLDLISRNRGTIAYSPSFGYELCARRPIPGPLDLSCWRIAGIGGDMIRHHILEAFSERFASSGFPASAFVASYGMAEATLAISFAPLDTGIETDTIDLRHLEMHGVARPCDDPSNALRTFILCGRVLPEHEIEVRDSRGRVQPDRHVGTIYVRGPSLMQGYFQAERETRAVLDDHGWLNTGDLGYMLNGQVVVSGRAKDLIIVNGRNIWPQDLEWSAETEIVSLRSRDVAVFSVDEEGSERIVALVQCRATLAAERERLRDEAASLFRRQHGVEVSVILVPPHTLPQTSSGKLTRARAKAMLLAGQFPEVASSAA</sequence>
<dbReference type="GO" id="GO:0070566">
    <property type="term" value="F:adenylyltransferase activity"/>
    <property type="evidence" value="ECO:0007669"/>
    <property type="project" value="TreeGrafter"/>
</dbReference>
<dbReference type="Proteomes" id="UP000032679">
    <property type="component" value="Unassembled WGS sequence"/>
</dbReference>